<dbReference type="PANTHER" id="PTHR37035:SF6">
    <property type="entry name" value="RNA-BINDING PROTEIN ZCH321"/>
    <property type="match status" value="1"/>
</dbReference>
<dbReference type="OrthoDB" id="260236at2759"/>
<evidence type="ECO:0000256" key="2">
    <source>
        <dbReference type="SAM" id="MobiDB-lite"/>
    </source>
</evidence>
<dbReference type="GO" id="GO:0008270">
    <property type="term" value="F:zinc ion binding"/>
    <property type="evidence" value="ECO:0007669"/>
    <property type="project" value="UniProtKB-KW"/>
</dbReference>
<proteinExistence type="predicted"/>
<keyword evidence="1" id="KW-0862">Zinc</keyword>
<name>A0A061J9T0_TRYRA</name>
<feature type="domain" description="C3H1-type" evidence="3">
    <location>
        <begin position="154"/>
        <end position="181"/>
    </location>
</feature>
<keyword evidence="1" id="KW-0863">Zinc-finger</keyword>
<gene>
    <name evidence="4" type="ORF">TRSC58_00606</name>
</gene>
<dbReference type="InterPro" id="IPR053125">
    <property type="entry name" value="RNA-bd_mRNA_stabilization_reg"/>
</dbReference>
<feature type="zinc finger region" description="C3H1-type" evidence="1">
    <location>
        <begin position="32"/>
        <end position="54"/>
    </location>
</feature>
<feature type="compositionally biased region" description="Polar residues" evidence="2">
    <location>
        <begin position="201"/>
        <end position="211"/>
    </location>
</feature>
<keyword evidence="1" id="KW-0479">Metal-binding</keyword>
<organism evidence="4 5">
    <name type="scientific">Trypanosoma rangeli SC58</name>
    <dbReference type="NCBI Taxonomy" id="429131"/>
    <lineage>
        <taxon>Eukaryota</taxon>
        <taxon>Discoba</taxon>
        <taxon>Euglenozoa</taxon>
        <taxon>Kinetoplastea</taxon>
        <taxon>Metakinetoplastina</taxon>
        <taxon>Trypanosomatida</taxon>
        <taxon>Trypanosomatidae</taxon>
        <taxon>Trypanosoma</taxon>
        <taxon>Herpetosoma</taxon>
    </lineage>
</organism>
<reference evidence="4 5" key="1">
    <citation type="submission" date="2013-07" db="EMBL/GenBank/DDBJ databases">
        <authorList>
            <person name="Stoco P.H."/>
            <person name="Wagner G."/>
            <person name="Gerber A."/>
            <person name="Zaha A."/>
            <person name="Thompson C."/>
            <person name="Bartholomeu D.C."/>
            <person name="Luckemeyer D.D."/>
            <person name="Bahia D."/>
            <person name="Loreto E."/>
            <person name="Prestes E.B."/>
            <person name="Lima F.M."/>
            <person name="Rodrigues-Luiz G."/>
            <person name="Vallejo G.A."/>
            <person name="Filho J.F."/>
            <person name="Monteiro K.M."/>
            <person name="Tyler K.M."/>
            <person name="de Almeida L.G."/>
            <person name="Ortiz M.F."/>
            <person name="Siervo M.A."/>
            <person name="de Moraes M.H."/>
            <person name="Cunha O.L."/>
            <person name="Mendonca-Neto R."/>
            <person name="Silva R."/>
            <person name="Teixeira S.M."/>
            <person name="Murta S.M."/>
            <person name="Sincero T.C."/>
            <person name="Mendes T.A."/>
            <person name="Urmenyi T.P."/>
            <person name="Silva V.G."/>
            <person name="da Rocha W.D."/>
            <person name="Andersson B."/>
            <person name="Romanha A.J."/>
            <person name="Steindel M."/>
            <person name="de Vasconcelos A.T."/>
            <person name="Grisard E.C."/>
        </authorList>
    </citation>
    <scope>NUCLEOTIDE SEQUENCE [LARGE SCALE GENOMIC DNA]</scope>
    <source>
        <strain evidence="4 5">SC58</strain>
    </source>
</reference>
<evidence type="ECO:0000313" key="5">
    <source>
        <dbReference type="Proteomes" id="UP000031737"/>
    </source>
</evidence>
<feature type="domain" description="C3H1-type" evidence="3">
    <location>
        <begin position="32"/>
        <end position="54"/>
    </location>
</feature>
<dbReference type="VEuPathDB" id="TriTrypDB:TRSC58_00606"/>
<comment type="caution">
    <text evidence="4">The sequence shown here is derived from an EMBL/GenBank/DDBJ whole genome shotgun (WGS) entry which is preliminary data.</text>
</comment>
<evidence type="ECO:0000256" key="1">
    <source>
        <dbReference type="PROSITE-ProRule" id="PRU00723"/>
    </source>
</evidence>
<keyword evidence="5" id="KW-1185">Reference proteome</keyword>
<evidence type="ECO:0000259" key="3">
    <source>
        <dbReference type="PROSITE" id="PS50103"/>
    </source>
</evidence>
<dbReference type="AlphaFoldDB" id="A0A061J9T0"/>
<protein>
    <recommendedName>
        <fullName evidence="3">C3H1-type domain-containing protein</fullName>
    </recommendedName>
</protein>
<dbReference type="InterPro" id="IPR000571">
    <property type="entry name" value="Znf_CCCH"/>
</dbReference>
<dbReference type="PROSITE" id="PS50103">
    <property type="entry name" value="ZF_C3H1"/>
    <property type="match status" value="2"/>
</dbReference>
<dbReference type="PANTHER" id="PTHR37035">
    <property type="entry name" value="C3H1-TYPE DOMAIN-CONTAINING PROTEIN-RELATED"/>
    <property type="match status" value="1"/>
</dbReference>
<feature type="region of interest" description="Disordered" evidence="2">
    <location>
        <begin position="190"/>
        <end position="211"/>
    </location>
</feature>
<accession>A0A061J9T0</accession>
<dbReference type="EMBL" id="AUPL01000606">
    <property type="protein sequence ID" value="ESL11639.1"/>
    <property type="molecule type" value="Genomic_DNA"/>
</dbReference>
<sequence>MVVVDPATRKLLIPCNCIYPTRAQQRAAIPSLCQLFLQGRCRQGAQCHQVHANVDVVMVLRGQVGNLPRCCLFHGDDDIAGVLNERSLLSKVVLYIPEVSFEGGYVPLNRFSYTPALRRVLKEKQGRLMPDNGDKEICGGSDLQAEGSCLVLNAGDQSICRLHIFDRCRYADDCRFLHVCKEVTSSFCTSQGAGDAKPDSRGQQNKSVFTSVSRQQQLRGYPLRYSVNELVSSNAFLQIPLFASKSTWEASASSPWSMYSSPTLSGATAARGTQTLMMVHYRRPSSPTSVTPNGSFCAPTLEGSMQGSSFQENAFMVASYSLESQSVVAATPPSGNAQTASWSTKNLPVLFESDVEMDADRPPWDEDLSPSSPDGVLDLPAVTGGAGLKRHWQHNPYRVTLLSA</sequence>
<feature type="zinc finger region" description="C3H1-type" evidence="1">
    <location>
        <begin position="154"/>
        <end position="181"/>
    </location>
</feature>
<dbReference type="Proteomes" id="UP000031737">
    <property type="component" value="Unassembled WGS sequence"/>
</dbReference>
<evidence type="ECO:0000313" key="4">
    <source>
        <dbReference type="EMBL" id="ESL11639.1"/>
    </source>
</evidence>